<dbReference type="Proteomes" id="UP000033109">
    <property type="component" value="Chromosome"/>
</dbReference>
<evidence type="ECO:0000256" key="10">
    <source>
        <dbReference type="ARBA" id="ARBA00044991"/>
    </source>
</evidence>
<keyword evidence="12" id="KW-1185">Reference proteome</keyword>
<dbReference type="EMBL" id="CP009621">
    <property type="protein sequence ID" value="AKD05335.1"/>
    <property type="molecule type" value="Genomic_DNA"/>
</dbReference>
<evidence type="ECO:0000256" key="2">
    <source>
        <dbReference type="ARBA" id="ARBA00006171"/>
    </source>
</evidence>
<dbReference type="PANTHER" id="PTHR46193">
    <property type="entry name" value="6-PHOSPHOGLUCONATE PHOSPHATASE"/>
    <property type="match status" value="1"/>
</dbReference>
<reference evidence="11 12" key="1">
    <citation type="journal article" date="2015" name="Sci. Rep.">
        <title>Unraveling adaptation of Pontibacter korlensis to radiation and infertility in desert through complete genome and comparative transcriptomic analysis.</title>
        <authorList>
            <person name="Dai J."/>
            <person name="Dai W."/>
            <person name="Qiu C."/>
            <person name="Yang Z."/>
            <person name="Zhang Y."/>
            <person name="Zhou M."/>
            <person name="Zhang L."/>
            <person name="Fang C."/>
            <person name="Gao Q."/>
            <person name="Yang Q."/>
            <person name="Li X."/>
            <person name="Wang Z."/>
            <person name="Wang Z."/>
            <person name="Jia Z."/>
            <person name="Chen X."/>
        </authorList>
    </citation>
    <scope>NUCLEOTIDE SEQUENCE [LARGE SCALE GENOMIC DNA]</scope>
    <source>
        <strain evidence="11 12">X14-1T</strain>
    </source>
</reference>
<evidence type="ECO:0000256" key="5">
    <source>
        <dbReference type="ARBA" id="ARBA00022842"/>
    </source>
</evidence>
<dbReference type="HOGENOM" id="CLU_045011_4_0_10"/>
<keyword evidence="6" id="KW-0413">Isomerase</keyword>
<dbReference type="InterPro" id="IPR006439">
    <property type="entry name" value="HAD-SF_hydro_IA"/>
</dbReference>
<dbReference type="InterPro" id="IPR023214">
    <property type="entry name" value="HAD_sf"/>
</dbReference>
<evidence type="ECO:0000313" key="12">
    <source>
        <dbReference type="Proteomes" id="UP000033109"/>
    </source>
</evidence>
<dbReference type="InterPro" id="IPR036412">
    <property type="entry name" value="HAD-like_sf"/>
</dbReference>
<evidence type="ECO:0000256" key="3">
    <source>
        <dbReference type="ARBA" id="ARBA00022553"/>
    </source>
</evidence>
<dbReference type="Gene3D" id="1.10.150.240">
    <property type="entry name" value="Putative phosphatase, domain 2"/>
    <property type="match status" value="1"/>
</dbReference>
<evidence type="ECO:0000313" key="11">
    <source>
        <dbReference type="EMBL" id="AKD05335.1"/>
    </source>
</evidence>
<evidence type="ECO:0000256" key="9">
    <source>
        <dbReference type="ARBA" id="ARBA00044968"/>
    </source>
</evidence>
<dbReference type="SFLD" id="SFLDG01129">
    <property type="entry name" value="C1.5:_HAD__Beta-PGM__Phosphata"/>
    <property type="match status" value="1"/>
</dbReference>
<dbReference type="SUPFAM" id="SSF56784">
    <property type="entry name" value="HAD-like"/>
    <property type="match status" value="1"/>
</dbReference>
<sequence length="242" mass="26681">MSPIHNHHFRTVILDMDGVITQTASLHAEAWKEMFDTFLEKQDGEAYESLSIEQDYKLYIDGKPRFDGVRSFLESRHIVLPEGQPDDAPGKETVYGLGMQKNELFLDSLDKEGAQVYPDTLEMLKKWKEAGLKLAVISSSRNCRRIMESAGLLDMFDALVDGVLSEEKQLKGKPAPDIFLEASNMLGVDAPDAVVIEDAVAGVEAGKKGNFGLVIGVARKNEEKLLTAAGADVVIKKLTELE</sequence>
<proteinExistence type="inferred from homology"/>
<comment type="catalytic activity">
    <reaction evidence="8">
        <text>beta-D-glucose 1-phosphate = beta-D-glucose 6-phosphate</text>
        <dbReference type="Rhea" id="RHEA:20113"/>
        <dbReference type="ChEBI" id="CHEBI:57684"/>
        <dbReference type="ChEBI" id="CHEBI:58247"/>
        <dbReference type="EC" id="5.4.2.6"/>
    </reaction>
</comment>
<name>A0A0E3ZIZ6_9BACT</name>
<evidence type="ECO:0000256" key="8">
    <source>
        <dbReference type="ARBA" id="ARBA00044926"/>
    </source>
</evidence>
<dbReference type="OrthoDB" id="9797743at2"/>
<protein>
    <recommendedName>
        <fullName evidence="10">Beta-phosphoglucomutase</fullName>
        <ecNumber evidence="9">5.4.2.6</ecNumber>
    </recommendedName>
</protein>
<comment type="cofactor">
    <cofactor evidence="1">
        <name>Mg(2+)</name>
        <dbReference type="ChEBI" id="CHEBI:18420"/>
    </cofactor>
</comment>
<comment type="similarity">
    <text evidence="2">Belongs to the HAD-like hydrolase superfamily. CbbY/CbbZ/Gph/YieH family.</text>
</comment>
<accession>A0A0E3ZIZ6</accession>
<dbReference type="NCBIfam" id="TIGR02009">
    <property type="entry name" value="PGMB-YQAB-SF"/>
    <property type="match status" value="1"/>
</dbReference>
<dbReference type="EC" id="5.4.2.6" evidence="9"/>
<dbReference type="InterPro" id="IPR023198">
    <property type="entry name" value="PGP-like_dom2"/>
</dbReference>
<keyword evidence="3" id="KW-0597">Phosphoprotein</keyword>
<evidence type="ECO:0000256" key="4">
    <source>
        <dbReference type="ARBA" id="ARBA00022723"/>
    </source>
</evidence>
<dbReference type="PANTHER" id="PTHR46193:SF18">
    <property type="entry name" value="HEXITOL PHOSPHATASE B"/>
    <property type="match status" value="1"/>
</dbReference>
<evidence type="ECO:0000256" key="7">
    <source>
        <dbReference type="ARBA" id="ARBA00023277"/>
    </source>
</evidence>
<dbReference type="RefSeq" id="WP_046313679.1">
    <property type="nucleotide sequence ID" value="NZ_CBCSCY010000042.1"/>
</dbReference>
<keyword evidence="5" id="KW-0460">Magnesium</keyword>
<dbReference type="STRING" id="400092.PKOR_22610"/>
<keyword evidence="7" id="KW-0119">Carbohydrate metabolism</keyword>
<dbReference type="GO" id="GO:0008801">
    <property type="term" value="F:beta-phosphoglucomutase activity"/>
    <property type="evidence" value="ECO:0007669"/>
    <property type="project" value="UniProtKB-EC"/>
</dbReference>
<dbReference type="AlphaFoldDB" id="A0A0E3ZIZ6"/>
<dbReference type="SFLD" id="SFLDS00003">
    <property type="entry name" value="Haloacid_Dehalogenase"/>
    <property type="match status" value="1"/>
</dbReference>
<dbReference type="Gene3D" id="3.40.50.1000">
    <property type="entry name" value="HAD superfamily/HAD-like"/>
    <property type="match status" value="1"/>
</dbReference>
<dbReference type="PATRIC" id="fig|400092.3.peg.4968"/>
<dbReference type="Pfam" id="PF00702">
    <property type="entry name" value="Hydrolase"/>
    <property type="match status" value="1"/>
</dbReference>
<evidence type="ECO:0000256" key="1">
    <source>
        <dbReference type="ARBA" id="ARBA00001946"/>
    </source>
</evidence>
<keyword evidence="4" id="KW-0479">Metal-binding</keyword>
<dbReference type="InterPro" id="IPR010976">
    <property type="entry name" value="B-phosphoglucomutase_hydrolase"/>
</dbReference>
<dbReference type="KEGG" id="pko:PKOR_22610"/>
<dbReference type="NCBIfam" id="TIGR01509">
    <property type="entry name" value="HAD-SF-IA-v3"/>
    <property type="match status" value="1"/>
</dbReference>
<gene>
    <name evidence="11" type="ORF">PKOR_22610</name>
</gene>
<organism evidence="11 12">
    <name type="scientific">Pontibacter korlensis</name>
    <dbReference type="NCBI Taxonomy" id="400092"/>
    <lineage>
        <taxon>Bacteria</taxon>
        <taxon>Pseudomonadati</taxon>
        <taxon>Bacteroidota</taxon>
        <taxon>Cytophagia</taxon>
        <taxon>Cytophagales</taxon>
        <taxon>Hymenobacteraceae</taxon>
        <taxon>Pontibacter</taxon>
    </lineage>
</organism>
<dbReference type="InterPro" id="IPR051600">
    <property type="entry name" value="Beta-PGM-like"/>
</dbReference>
<evidence type="ECO:0000256" key="6">
    <source>
        <dbReference type="ARBA" id="ARBA00023235"/>
    </source>
</evidence>
<dbReference type="GO" id="GO:0046872">
    <property type="term" value="F:metal ion binding"/>
    <property type="evidence" value="ECO:0007669"/>
    <property type="project" value="UniProtKB-KW"/>
</dbReference>